<dbReference type="InterPro" id="IPR004111">
    <property type="entry name" value="Repressor_TetR_C"/>
</dbReference>
<comment type="function">
    <text evidence="1">TetR is the repressor of the tetracycline resistance element; its N-terminal region forms a helix-turn-helix structure and binds DNA. Binding of tetracycline to TetR reduces the repressor affinity for the tetracycline resistance gene (tetA) promoter operator sites.</text>
</comment>
<comment type="caution">
    <text evidence="8">The sequence shown here is derived from an EMBL/GenBank/DDBJ whole genome shotgun (WGS) entry which is preliminary data.</text>
</comment>
<evidence type="ECO:0000313" key="8">
    <source>
        <dbReference type="EMBL" id="MBE1162170.1"/>
    </source>
</evidence>
<proteinExistence type="predicted"/>
<dbReference type="InterPro" id="IPR036271">
    <property type="entry name" value="Tet_transcr_reg_TetR-rel_C_sf"/>
</dbReference>
<dbReference type="SUPFAM" id="SSF46689">
    <property type="entry name" value="Homeodomain-like"/>
    <property type="match status" value="1"/>
</dbReference>
<dbReference type="PROSITE" id="PS50977">
    <property type="entry name" value="HTH_TETR_2"/>
    <property type="match status" value="1"/>
</dbReference>
<dbReference type="PRINTS" id="PR00400">
    <property type="entry name" value="TETREPRESSOR"/>
</dbReference>
<dbReference type="Pfam" id="PF02909">
    <property type="entry name" value="TetR_C_1"/>
    <property type="match status" value="1"/>
</dbReference>
<keyword evidence="4 6" id="KW-0238">DNA-binding</keyword>
<dbReference type="EMBL" id="JACZZA010000012">
    <property type="protein sequence ID" value="MBE1162170.1"/>
    <property type="molecule type" value="Genomic_DNA"/>
</dbReference>
<dbReference type="InterPro" id="IPR050109">
    <property type="entry name" value="HTH-type_TetR-like_transc_reg"/>
</dbReference>
<organism evidence="8 9">
    <name type="scientific">Dyella acidiphila</name>
    <dbReference type="NCBI Taxonomy" id="2775866"/>
    <lineage>
        <taxon>Bacteria</taxon>
        <taxon>Pseudomonadati</taxon>
        <taxon>Pseudomonadota</taxon>
        <taxon>Gammaproteobacteria</taxon>
        <taxon>Lysobacterales</taxon>
        <taxon>Rhodanobacteraceae</taxon>
        <taxon>Dyella</taxon>
    </lineage>
</organism>
<protein>
    <submittedName>
        <fullName evidence="8">TetR/AcrR family transcriptional regulator C-terminal domain-containing protein</fullName>
    </submittedName>
</protein>
<name>A0ABR9GDT0_9GAMM</name>
<dbReference type="PANTHER" id="PTHR30055">
    <property type="entry name" value="HTH-TYPE TRANSCRIPTIONAL REGULATOR RUTR"/>
    <property type="match status" value="1"/>
</dbReference>
<keyword evidence="2" id="KW-0678">Repressor</keyword>
<evidence type="ECO:0000256" key="4">
    <source>
        <dbReference type="ARBA" id="ARBA00023125"/>
    </source>
</evidence>
<evidence type="ECO:0000256" key="3">
    <source>
        <dbReference type="ARBA" id="ARBA00023015"/>
    </source>
</evidence>
<dbReference type="Gene3D" id="1.10.357.10">
    <property type="entry name" value="Tetracycline Repressor, domain 2"/>
    <property type="match status" value="1"/>
</dbReference>
<reference evidence="8 9" key="1">
    <citation type="submission" date="2020-09" db="EMBL/GenBank/DDBJ databases">
        <title>Dyella sp. 7MK23 isolated from forest soil.</title>
        <authorList>
            <person name="Fu J."/>
        </authorList>
    </citation>
    <scope>NUCLEOTIDE SEQUENCE [LARGE SCALE GENOMIC DNA]</scope>
    <source>
        <strain evidence="8 9">7MK23</strain>
    </source>
</reference>
<evidence type="ECO:0000256" key="2">
    <source>
        <dbReference type="ARBA" id="ARBA00022491"/>
    </source>
</evidence>
<evidence type="ECO:0000313" key="9">
    <source>
        <dbReference type="Proteomes" id="UP000651010"/>
    </source>
</evidence>
<keyword evidence="3" id="KW-0805">Transcription regulation</keyword>
<feature type="DNA-binding region" description="H-T-H motif" evidence="6">
    <location>
        <begin position="18"/>
        <end position="37"/>
    </location>
</feature>
<evidence type="ECO:0000259" key="7">
    <source>
        <dbReference type="PROSITE" id="PS50977"/>
    </source>
</evidence>
<evidence type="ECO:0000256" key="1">
    <source>
        <dbReference type="ARBA" id="ARBA00002856"/>
    </source>
</evidence>
<dbReference type="InterPro" id="IPR009057">
    <property type="entry name" value="Homeodomain-like_sf"/>
</dbReference>
<keyword evidence="9" id="KW-1185">Reference proteome</keyword>
<dbReference type="PRINTS" id="PR00455">
    <property type="entry name" value="HTHTETR"/>
</dbReference>
<dbReference type="Pfam" id="PF00440">
    <property type="entry name" value="TetR_N"/>
    <property type="match status" value="1"/>
</dbReference>
<evidence type="ECO:0000256" key="6">
    <source>
        <dbReference type="PROSITE-ProRule" id="PRU00335"/>
    </source>
</evidence>
<dbReference type="Proteomes" id="UP000651010">
    <property type="component" value="Unassembled WGS sequence"/>
</dbReference>
<dbReference type="PANTHER" id="PTHR30055:SF151">
    <property type="entry name" value="TRANSCRIPTIONAL REGULATORY PROTEIN"/>
    <property type="match status" value="1"/>
</dbReference>
<sequence>MVQAGLKLLNTGGLEAVTLRAIAAELGVKAPTLYWRFKNKQDLVDDMATRVLVDWAEASHDGPATDTWQAWALGYGISLRNMLLRYRDGARMVSGSRLTDTRLYASMERALQRFQSHGIAPADAALCLTTVYSYVIGFTIEQQAVLSPQGERDPRYTLAERDALVDAERYPLSRSIGPEVFDNYDVRFERGLRLVVAGFETMLA</sequence>
<keyword evidence="5" id="KW-0804">Transcription</keyword>
<dbReference type="InterPro" id="IPR001647">
    <property type="entry name" value="HTH_TetR"/>
</dbReference>
<accession>A0ABR9GDT0</accession>
<gene>
    <name evidence="8" type="ORF">IGX34_17435</name>
</gene>
<dbReference type="SUPFAM" id="SSF48498">
    <property type="entry name" value="Tetracyclin repressor-like, C-terminal domain"/>
    <property type="match status" value="1"/>
</dbReference>
<dbReference type="Gene3D" id="1.10.10.60">
    <property type="entry name" value="Homeodomain-like"/>
    <property type="match status" value="1"/>
</dbReference>
<feature type="domain" description="HTH tetR-type" evidence="7">
    <location>
        <begin position="1"/>
        <end position="55"/>
    </location>
</feature>
<evidence type="ECO:0000256" key="5">
    <source>
        <dbReference type="ARBA" id="ARBA00023163"/>
    </source>
</evidence>
<dbReference type="InterPro" id="IPR003012">
    <property type="entry name" value="Tet_transcr_reg_TetR"/>
</dbReference>